<dbReference type="OrthoDB" id="10338277at2759"/>
<evidence type="ECO:0000256" key="1">
    <source>
        <dbReference type="SAM" id="MobiDB-lite"/>
    </source>
</evidence>
<evidence type="ECO:0000313" key="2">
    <source>
        <dbReference type="EMBL" id="CBJ28758.1"/>
    </source>
</evidence>
<protein>
    <submittedName>
        <fullName evidence="2">Uncharacterized protein</fullName>
    </submittedName>
</protein>
<organism evidence="2 3">
    <name type="scientific">Ectocarpus siliculosus</name>
    <name type="common">Brown alga</name>
    <name type="synonym">Conferva siliculosa</name>
    <dbReference type="NCBI Taxonomy" id="2880"/>
    <lineage>
        <taxon>Eukaryota</taxon>
        <taxon>Sar</taxon>
        <taxon>Stramenopiles</taxon>
        <taxon>Ochrophyta</taxon>
        <taxon>PX clade</taxon>
        <taxon>Phaeophyceae</taxon>
        <taxon>Ectocarpales</taxon>
        <taxon>Ectocarpaceae</taxon>
        <taxon>Ectocarpus</taxon>
    </lineage>
</organism>
<name>D7FID4_ECTSI</name>
<keyword evidence="3" id="KW-1185">Reference proteome</keyword>
<evidence type="ECO:0000313" key="3">
    <source>
        <dbReference type="Proteomes" id="UP000002630"/>
    </source>
</evidence>
<reference evidence="2 3" key="1">
    <citation type="journal article" date="2010" name="Nature">
        <title>The Ectocarpus genome and the independent evolution of multicellularity in brown algae.</title>
        <authorList>
            <person name="Cock J.M."/>
            <person name="Sterck L."/>
            <person name="Rouze P."/>
            <person name="Scornet D."/>
            <person name="Allen A.E."/>
            <person name="Amoutzias G."/>
            <person name="Anthouard V."/>
            <person name="Artiguenave F."/>
            <person name="Aury J.M."/>
            <person name="Badger J.H."/>
            <person name="Beszteri B."/>
            <person name="Billiau K."/>
            <person name="Bonnet E."/>
            <person name="Bothwell J.H."/>
            <person name="Bowler C."/>
            <person name="Boyen C."/>
            <person name="Brownlee C."/>
            <person name="Carrano C.J."/>
            <person name="Charrier B."/>
            <person name="Cho G.Y."/>
            <person name="Coelho S.M."/>
            <person name="Collen J."/>
            <person name="Corre E."/>
            <person name="Da Silva C."/>
            <person name="Delage L."/>
            <person name="Delaroque N."/>
            <person name="Dittami S.M."/>
            <person name="Doulbeau S."/>
            <person name="Elias M."/>
            <person name="Farnham G."/>
            <person name="Gachon C.M."/>
            <person name="Gschloessl B."/>
            <person name="Heesch S."/>
            <person name="Jabbari K."/>
            <person name="Jubin C."/>
            <person name="Kawai H."/>
            <person name="Kimura K."/>
            <person name="Kloareg B."/>
            <person name="Kupper F.C."/>
            <person name="Lang D."/>
            <person name="Le Bail A."/>
            <person name="Leblanc C."/>
            <person name="Lerouge P."/>
            <person name="Lohr M."/>
            <person name="Lopez P.J."/>
            <person name="Martens C."/>
            <person name="Maumus F."/>
            <person name="Michel G."/>
            <person name="Miranda-Saavedra D."/>
            <person name="Morales J."/>
            <person name="Moreau H."/>
            <person name="Motomura T."/>
            <person name="Nagasato C."/>
            <person name="Napoli C.A."/>
            <person name="Nelson D.R."/>
            <person name="Nyvall-Collen P."/>
            <person name="Peters A.F."/>
            <person name="Pommier C."/>
            <person name="Potin P."/>
            <person name="Poulain J."/>
            <person name="Quesneville H."/>
            <person name="Read B."/>
            <person name="Rensing S.A."/>
            <person name="Ritter A."/>
            <person name="Rousvoal S."/>
            <person name="Samanta M."/>
            <person name="Samson G."/>
            <person name="Schroeder D.C."/>
            <person name="Segurens B."/>
            <person name="Strittmatter M."/>
            <person name="Tonon T."/>
            <person name="Tregear J.W."/>
            <person name="Valentin K."/>
            <person name="von Dassow P."/>
            <person name="Yamagishi T."/>
            <person name="Van de Peer Y."/>
            <person name="Wincker P."/>
        </authorList>
    </citation>
    <scope>NUCLEOTIDE SEQUENCE [LARGE SCALE GENOMIC DNA]</scope>
    <source>
        <strain evidence="3">Ec32 / CCAP1310/4</strain>
    </source>
</reference>
<dbReference type="AlphaFoldDB" id="D7FID4"/>
<dbReference type="Proteomes" id="UP000002630">
    <property type="component" value="Linkage Group LG23"/>
</dbReference>
<dbReference type="EMBL" id="FN649748">
    <property type="protein sequence ID" value="CBJ28758.1"/>
    <property type="molecule type" value="Genomic_DNA"/>
</dbReference>
<feature type="region of interest" description="Disordered" evidence="1">
    <location>
        <begin position="14"/>
        <end position="96"/>
    </location>
</feature>
<sequence length="152" mass="16476">MNEASLLRALRQYRKVRGPDFHQPATRSNQGKIENGNGGVEKRQPLTKEERAEAEKVLAEAAAAGGGGLESAHTQQALPGGDAGAGADADTTRPDLIDPVEFLKEFDAWVDGKYPGDRGRSTKVKVAFRKQHRAVVSKLNLEDIEEIAQAMQ</sequence>
<dbReference type="EMBL" id="FN647870">
    <property type="protein sequence ID" value="CBJ28758.1"/>
    <property type="molecule type" value="Genomic_DNA"/>
</dbReference>
<accession>D7FID4</accession>
<proteinExistence type="predicted"/>
<dbReference type="InParanoid" id="D7FID4"/>
<gene>
    <name evidence="2" type="ORF">Esi_0119_0080</name>
</gene>
<feature type="compositionally biased region" description="Basic and acidic residues" evidence="1">
    <location>
        <begin position="40"/>
        <end position="58"/>
    </location>
</feature>